<dbReference type="CDD" id="cd01834">
    <property type="entry name" value="SGNH_hydrolase_like_2"/>
    <property type="match status" value="1"/>
</dbReference>
<dbReference type="Gene3D" id="3.40.50.1110">
    <property type="entry name" value="SGNH hydrolase"/>
    <property type="match status" value="1"/>
</dbReference>
<evidence type="ECO:0000259" key="1">
    <source>
        <dbReference type="Pfam" id="PF13472"/>
    </source>
</evidence>
<dbReference type="PANTHER" id="PTHR30383:SF5">
    <property type="entry name" value="SGNH HYDROLASE-TYPE ESTERASE DOMAIN-CONTAINING PROTEIN"/>
    <property type="match status" value="1"/>
</dbReference>
<comment type="caution">
    <text evidence="2">The sequence shown here is derived from an EMBL/GenBank/DDBJ whole genome shotgun (WGS) entry which is preliminary data.</text>
</comment>
<organism evidence="2 3">
    <name type="scientific">Ructibacterium gallinarum</name>
    <dbReference type="NCBI Taxonomy" id="2779355"/>
    <lineage>
        <taxon>Bacteria</taxon>
        <taxon>Bacillati</taxon>
        <taxon>Bacillota</taxon>
        <taxon>Clostridia</taxon>
        <taxon>Eubacteriales</taxon>
        <taxon>Oscillospiraceae</taxon>
        <taxon>Ructibacterium</taxon>
    </lineage>
</organism>
<dbReference type="SUPFAM" id="SSF52266">
    <property type="entry name" value="SGNH hydrolase"/>
    <property type="match status" value="1"/>
</dbReference>
<dbReference type="Proteomes" id="UP000806542">
    <property type="component" value="Unassembled WGS sequence"/>
</dbReference>
<dbReference type="RefSeq" id="WP_226391472.1">
    <property type="nucleotide sequence ID" value="NZ_JADCKB010000001.1"/>
</dbReference>
<dbReference type="PANTHER" id="PTHR30383">
    <property type="entry name" value="THIOESTERASE 1/PROTEASE 1/LYSOPHOSPHOLIPASE L1"/>
    <property type="match status" value="1"/>
</dbReference>
<keyword evidence="3" id="KW-1185">Reference proteome</keyword>
<gene>
    <name evidence="2" type="ORF">INF28_00310</name>
</gene>
<proteinExistence type="predicted"/>
<sequence length="205" mass="23000">MSELTVLFQGDSITDAGRTADNLDGLGNGYPLLIDAMFHAENPGRDVTFINRGISGNRVKDLRARWQEDCIDLKPDILSILIGINDTWRRYDQNDPTSAEKYEEDYRYILDKTRTELPDTELVILEPFVLPYPADRKEWRVDLDPKIHVARKLAAEFDAVFIPLDGIFNAAAIAGGPTRWSADGVHPTAAGHALIAEHWLDTVIL</sequence>
<protein>
    <submittedName>
        <fullName evidence="2">SGNH/GDSL hydrolase family protein</fullName>
    </submittedName>
</protein>
<dbReference type="EMBL" id="JADCKB010000001">
    <property type="protein sequence ID" value="MBE5038909.1"/>
    <property type="molecule type" value="Genomic_DNA"/>
</dbReference>
<dbReference type="InterPro" id="IPR013830">
    <property type="entry name" value="SGNH_hydro"/>
</dbReference>
<dbReference type="AlphaFoldDB" id="A0A9D5M1E9"/>
<accession>A0A9D5M1E9</accession>
<reference evidence="2" key="1">
    <citation type="submission" date="2020-10" db="EMBL/GenBank/DDBJ databases">
        <title>ChiBAC.</title>
        <authorList>
            <person name="Zenner C."/>
            <person name="Hitch T.C.A."/>
            <person name="Clavel T."/>
        </authorList>
    </citation>
    <scope>NUCLEOTIDE SEQUENCE</scope>
    <source>
        <strain evidence="2">DSM 107454</strain>
    </source>
</reference>
<dbReference type="InterPro" id="IPR051532">
    <property type="entry name" value="Ester_Hydrolysis_Enzymes"/>
</dbReference>
<evidence type="ECO:0000313" key="3">
    <source>
        <dbReference type="Proteomes" id="UP000806542"/>
    </source>
</evidence>
<dbReference type="Pfam" id="PF13472">
    <property type="entry name" value="Lipase_GDSL_2"/>
    <property type="match status" value="1"/>
</dbReference>
<dbReference type="GO" id="GO:0004622">
    <property type="term" value="F:phosphatidylcholine lysophospholipase activity"/>
    <property type="evidence" value="ECO:0007669"/>
    <property type="project" value="TreeGrafter"/>
</dbReference>
<dbReference type="InterPro" id="IPR036514">
    <property type="entry name" value="SGNH_hydro_sf"/>
</dbReference>
<name>A0A9D5M1E9_9FIRM</name>
<feature type="domain" description="SGNH hydrolase-type esterase" evidence="1">
    <location>
        <begin position="10"/>
        <end position="194"/>
    </location>
</feature>
<evidence type="ECO:0000313" key="2">
    <source>
        <dbReference type="EMBL" id="MBE5038909.1"/>
    </source>
</evidence>
<keyword evidence="2" id="KW-0378">Hydrolase</keyword>